<dbReference type="OrthoDB" id="5957327at2759"/>
<evidence type="ECO:0000313" key="9">
    <source>
        <dbReference type="EMBL" id="CAH1101985.1"/>
    </source>
</evidence>
<dbReference type="InterPro" id="IPR013632">
    <property type="entry name" value="Rad51_C"/>
</dbReference>
<dbReference type="InterPro" id="IPR027417">
    <property type="entry name" value="P-loop_NTPase"/>
</dbReference>
<dbReference type="PANTHER" id="PTHR46239:SF1">
    <property type="entry name" value="DNA REPAIR PROTEIN RAD51 HOMOLOG 3"/>
    <property type="match status" value="1"/>
</dbReference>
<reference evidence="9" key="1">
    <citation type="submission" date="2022-01" db="EMBL/GenBank/DDBJ databases">
        <authorList>
            <person name="King R."/>
        </authorList>
    </citation>
    <scope>NUCLEOTIDE SEQUENCE</scope>
</reference>
<evidence type="ECO:0000256" key="5">
    <source>
        <dbReference type="ARBA" id="ARBA00023204"/>
    </source>
</evidence>
<dbReference type="GO" id="GO:0000400">
    <property type="term" value="F:four-way junction DNA binding"/>
    <property type="evidence" value="ECO:0007669"/>
    <property type="project" value="TreeGrafter"/>
</dbReference>
<proteinExistence type="predicted"/>
<evidence type="ECO:0000256" key="3">
    <source>
        <dbReference type="ARBA" id="ARBA00022763"/>
    </source>
</evidence>
<dbReference type="Proteomes" id="UP001153636">
    <property type="component" value="Chromosome 12"/>
</dbReference>
<keyword evidence="10" id="KW-1185">Reference proteome</keyword>
<dbReference type="Gene3D" id="3.40.50.300">
    <property type="entry name" value="P-loop containing nucleotide triphosphate hydrolases"/>
    <property type="match status" value="1"/>
</dbReference>
<dbReference type="GO" id="GO:0007131">
    <property type="term" value="P:reciprocal meiotic recombination"/>
    <property type="evidence" value="ECO:0007669"/>
    <property type="project" value="TreeGrafter"/>
</dbReference>
<dbReference type="GO" id="GO:0005657">
    <property type="term" value="C:replication fork"/>
    <property type="evidence" value="ECO:0007669"/>
    <property type="project" value="TreeGrafter"/>
</dbReference>
<organism evidence="9 10">
    <name type="scientific">Psylliodes chrysocephalus</name>
    <dbReference type="NCBI Taxonomy" id="3402493"/>
    <lineage>
        <taxon>Eukaryota</taxon>
        <taxon>Metazoa</taxon>
        <taxon>Ecdysozoa</taxon>
        <taxon>Arthropoda</taxon>
        <taxon>Hexapoda</taxon>
        <taxon>Insecta</taxon>
        <taxon>Pterygota</taxon>
        <taxon>Neoptera</taxon>
        <taxon>Endopterygota</taxon>
        <taxon>Coleoptera</taxon>
        <taxon>Polyphaga</taxon>
        <taxon>Cucujiformia</taxon>
        <taxon>Chrysomeloidea</taxon>
        <taxon>Chrysomelidae</taxon>
        <taxon>Galerucinae</taxon>
        <taxon>Alticini</taxon>
        <taxon>Psylliodes</taxon>
    </lineage>
</organism>
<evidence type="ECO:0000256" key="2">
    <source>
        <dbReference type="ARBA" id="ARBA00022741"/>
    </source>
</evidence>
<gene>
    <name evidence="9" type="ORF">PSYICH_LOCUS3026</name>
</gene>
<dbReference type="EMBL" id="OV651824">
    <property type="protein sequence ID" value="CAH1101985.1"/>
    <property type="molecule type" value="Genomic_DNA"/>
</dbReference>
<dbReference type="GO" id="GO:0140664">
    <property type="term" value="F:ATP-dependent DNA damage sensor activity"/>
    <property type="evidence" value="ECO:0007669"/>
    <property type="project" value="InterPro"/>
</dbReference>
<protein>
    <recommendedName>
        <fullName evidence="7">DNA repair protein RAD51 homolog 3</fullName>
    </recommendedName>
</protein>
<evidence type="ECO:0000256" key="4">
    <source>
        <dbReference type="ARBA" id="ARBA00022840"/>
    </source>
</evidence>
<name>A0A9P0CM00_9CUCU</name>
<keyword evidence="3" id="KW-0227">DNA damage</keyword>
<dbReference type="GO" id="GO:0000707">
    <property type="term" value="P:meiotic DNA recombinase assembly"/>
    <property type="evidence" value="ECO:0007669"/>
    <property type="project" value="TreeGrafter"/>
</dbReference>
<dbReference type="PROSITE" id="PS50162">
    <property type="entry name" value="RECA_2"/>
    <property type="match status" value="1"/>
</dbReference>
<sequence>MIKSLDFSSLNLSHNKKILSKFGNPPDSSKFEFKSAFDLLKEELLSGCILSYNEKLDEILKNVIVPRKIIEFTGHFDSTTPICLKLSVSVQLPKSCGGCGGEAFYISTNGNFSIEKLRDIAFEFVEEFSRDTEVFNVEYILSHIFYTKVNNPVEFLACIFELELFLMQKQVRLLVIDSISYILRQMEIPERFNTINKIFQLLRYLSDKYNLVVLITNFCTTRINQDEAYTVASFGDSFYHFVNSRVSFSKKANTFYGKLMKSVVSDVREVDFNL</sequence>
<evidence type="ECO:0000259" key="8">
    <source>
        <dbReference type="PROSITE" id="PS50162"/>
    </source>
</evidence>
<dbReference type="GO" id="GO:0033065">
    <property type="term" value="C:Rad51C-XRCC3 complex"/>
    <property type="evidence" value="ECO:0007669"/>
    <property type="project" value="TreeGrafter"/>
</dbReference>
<keyword evidence="5" id="KW-0234">DNA repair</keyword>
<evidence type="ECO:0000313" key="10">
    <source>
        <dbReference type="Proteomes" id="UP001153636"/>
    </source>
</evidence>
<dbReference type="SUPFAM" id="SSF52540">
    <property type="entry name" value="P-loop containing nucleoside triphosphate hydrolases"/>
    <property type="match status" value="1"/>
</dbReference>
<dbReference type="GO" id="GO:0008821">
    <property type="term" value="F:crossover junction DNA endonuclease activity"/>
    <property type="evidence" value="ECO:0007669"/>
    <property type="project" value="TreeGrafter"/>
</dbReference>
<keyword evidence="4" id="KW-0067">ATP-binding</keyword>
<comment type="subcellular location">
    <subcellularLocation>
        <location evidence="1">Nucleus</location>
    </subcellularLocation>
</comment>
<dbReference type="AlphaFoldDB" id="A0A9P0CM00"/>
<dbReference type="Pfam" id="PF08423">
    <property type="entry name" value="Rad51"/>
    <property type="match status" value="1"/>
</dbReference>
<dbReference type="GO" id="GO:0005524">
    <property type="term" value="F:ATP binding"/>
    <property type="evidence" value="ECO:0007669"/>
    <property type="project" value="UniProtKB-KW"/>
</dbReference>
<dbReference type="GO" id="GO:0033063">
    <property type="term" value="C:Rad51B-Rad51C-Rad51D-XRCC2 complex"/>
    <property type="evidence" value="ECO:0007669"/>
    <property type="project" value="TreeGrafter"/>
</dbReference>
<dbReference type="InterPro" id="IPR020588">
    <property type="entry name" value="RecA_ATP-bd"/>
</dbReference>
<feature type="domain" description="RecA family profile 1" evidence="8">
    <location>
        <begin position="45"/>
        <end position="219"/>
    </location>
</feature>
<evidence type="ECO:0000256" key="1">
    <source>
        <dbReference type="ARBA" id="ARBA00004123"/>
    </source>
</evidence>
<evidence type="ECO:0000256" key="6">
    <source>
        <dbReference type="ARBA" id="ARBA00023242"/>
    </source>
</evidence>
<dbReference type="PANTHER" id="PTHR46239">
    <property type="entry name" value="DNA REPAIR PROTEIN RAD51 HOMOLOG 3 RAD51C"/>
    <property type="match status" value="1"/>
</dbReference>
<keyword evidence="6" id="KW-0539">Nucleus</keyword>
<keyword evidence="2" id="KW-0547">Nucleotide-binding</keyword>
<evidence type="ECO:0000256" key="7">
    <source>
        <dbReference type="ARBA" id="ARBA00040674"/>
    </source>
</evidence>
<dbReference type="InterPro" id="IPR052093">
    <property type="entry name" value="HR_Repair_Mediator"/>
</dbReference>
<accession>A0A9P0CM00</accession>